<protein>
    <submittedName>
        <fullName evidence="2 3">Uncharacterized protein</fullName>
    </submittedName>
</protein>
<gene>
    <name evidence="2" type="ORF">MAPG_10610</name>
</gene>
<name>A0A0C4ED18_MAGP6</name>
<dbReference type="EnsemblFungi" id="MAPG_10610T0">
    <property type="protein sequence ID" value="MAPG_10610T0"/>
    <property type="gene ID" value="MAPG_10610"/>
</dbReference>
<organism evidence="3 4">
    <name type="scientific">Magnaporthiopsis poae (strain ATCC 64411 / 73-15)</name>
    <name type="common">Kentucky bluegrass fungus</name>
    <name type="synonym">Magnaporthe poae</name>
    <dbReference type="NCBI Taxonomy" id="644358"/>
    <lineage>
        <taxon>Eukaryota</taxon>
        <taxon>Fungi</taxon>
        <taxon>Dikarya</taxon>
        <taxon>Ascomycota</taxon>
        <taxon>Pezizomycotina</taxon>
        <taxon>Sordariomycetes</taxon>
        <taxon>Sordariomycetidae</taxon>
        <taxon>Magnaporthales</taxon>
        <taxon>Magnaporthaceae</taxon>
        <taxon>Magnaporthiopsis</taxon>
    </lineage>
</organism>
<evidence type="ECO:0000313" key="2">
    <source>
        <dbReference type="EMBL" id="KLU90759.1"/>
    </source>
</evidence>
<reference evidence="3" key="5">
    <citation type="submission" date="2015-06" db="UniProtKB">
        <authorList>
            <consortium name="EnsemblFungi"/>
        </authorList>
    </citation>
    <scope>IDENTIFICATION</scope>
    <source>
        <strain evidence="3">ATCC 64411</strain>
    </source>
</reference>
<reference evidence="2" key="3">
    <citation type="submission" date="2011-03" db="EMBL/GenBank/DDBJ databases">
        <title>Annotation of Magnaporthe poae ATCC 64411.</title>
        <authorList>
            <person name="Ma L.-J."/>
            <person name="Dead R."/>
            <person name="Young S.K."/>
            <person name="Zeng Q."/>
            <person name="Gargeya S."/>
            <person name="Fitzgerald M."/>
            <person name="Haas B."/>
            <person name="Abouelleil A."/>
            <person name="Alvarado L."/>
            <person name="Arachchi H.M."/>
            <person name="Berlin A."/>
            <person name="Brown A."/>
            <person name="Chapman S.B."/>
            <person name="Chen Z."/>
            <person name="Dunbar C."/>
            <person name="Freedman E."/>
            <person name="Gearin G."/>
            <person name="Gellesch M."/>
            <person name="Goldberg J."/>
            <person name="Griggs A."/>
            <person name="Gujja S."/>
            <person name="Heiman D."/>
            <person name="Howarth C."/>
            <person name="Larson L."/>
            <person name="Lui A."/>
            <person name="MacDonald P.J.P."/>
            <person name="Mehta T."/>
            <person name="Montmayeur A."/>
            <person name="Murphy C."/>
            <person name="Neiman D."/>
            <person name="Pearson M."/>
            <person name="Priest M."/>
            <person name="Roberts A."/>
            <person name="Saif S."/>
            <person name="Shea T."/>
            <person name="Shenoy N."/>
            <person name="Sisk P."/>
            <person name="Stolte C."/>
            <person name="Sykes S."/>
            <person name="Yandava C."/>
            <person name="Wortman J."/>
            <person name="Nusbaum C."/>
            <person name="Birren B."/>
        </authorList>
    </citation>
    <scope>NUCLEOTIDE SEQUENCE</scope>
    <source>
        <strain evidence="2">ATCC 64411</strain>
    </source>
</reference>
<reference evidence="4" key="1">
    <citation type="submission" date="2010-05" db="EMBL/GenBank/DDBJ databases">
        <title>The genome sequence of Magnaporthe poae strain ATCC 64411.</title>
        <authorList>
            <person name="Ma L.-J."/>
            <person name="Dead R."/>
            <person name="Young S."/>
            <person name="Zeng Q."/>
            <person name="Koehrsen M."/>
            <person name="Alvarado L."/>
            <person name="Berlin A."/>
            <person name="Chapman S.B."/>
            <person name="Chen Z."/>
            <person name="Freedman E."/>
            <person name="Gellesch M."/>
            <person name="Goldberg J."/>
            <person name="Griggs A."/>
            <person name="Gujja S."/>
            <person name="Heilman E.R."/>
            <person name="Heiman D."/>
            <person name="Hepburn T."/>
            <person name="Howarth C."/>
            <person name="Jen D."/>
            <person name="Larson L."/>
            <person name="Mehta T."/>
            <person name="Neiman D."/>
            <person name="Pearson M."/>
            <person name="Roberts A."/>
            <person name="Saif S."/>
            <person name="Shea T."/>
            <person name="Shenoy N."/>
            <person name="Sisk P."/>
            <person name="Stolte C."/>
            <person name="Sykes S."/>
            <person name="Walk T."/>
            <person name="White J."/>
            <person name="Yandava C."/>
            <person name="Haas B."/>
            <person name="Nusbaum C."/>
            <person name="Birren B."/>
        </authorList>
    </citation>
    <scope>NUCLEOTIDE SEQUENCE [LARGE SCALE GENOMIC DNA]</scope>
    <source>
        <strain evidence="4">ATCC 64411 / 73-15</strain>
    </source>
</reference>
<reference evidence="3" key="4">
    <citation type="journal article" date="2015" name="G3 (Bethesda)">
        <title>Genome sequences of three phytopathogenic species of the Magnaporthaceae family of fungi.</title>
        <authorList>
            <person name="Okagaki L.H."/>
            <person name="Nunes C.C."/>
            <person name="Sailsbery J."/>
            <person name="Clay B."/>
            <person name="Brown D."/>
            <person name="John T."/>
            <person name="Oh Y."/>
            <person name="Young N."/>
            <person name="Fitzgerald M."/>
            <person name="Haas B.J."/>
            <person name="Zeng Q."/>
            <person name="Young S."/>
            <person name="Adiconis X."/>
            <person name="Fan L."/>
            <person name="Levin J.Z."/>
            <person name="Mitchell T.K."/>
            <person name="Okubara P.A."/>
            <person name="Farman M.L."/>
            <person name="Kohn L.M."/>
            <person name="Birren B."/>
            <person name="Ma L.-J."/>
            <person name="Dean R.A."/>
        </authorList>
    </citation>
    <scope>NUCLEOTIDE SEQUENCE</scope>
    <source>
        <strain evidence="3">ATCC 64411 / 73-15</strain>
    </source>
</reference>
<evidence type="ECO:0000256" key="1">
    <source>
        <dbReference type="SAM" id="MobiDB-lite"/>
    </source>
</evidence>
<dbReference type="Proteomes" id="UP000011715">
    <property type="component" value="Unassembled WGS sequence"/>
</dbReference>
<proteinExistence type="predicted"/>
<dbReference type="EMBL" id="ADBL01002371">
    <property type="status" value="NOT_ANNOTATED_CDS"/>
    <property type="molecule type" value="Genomic_DNA"/>
</dbReference>
<dbReference type="VEuPathDB" id="FungiDB:MAPG_10610"/>
<evidence type="ECO:0000313" key="3">
    <source>
        <dbReference type="EnsemblFungi" id="MAPG_10610T0"/>
    </source>
</evidence>
<accession>A0A0C4ED18</accession>
<sequence>MGASSPPGLYGSVDQGWGDCSRGGRFKEFCRDDDEPSGSACIRFTCLSKAAQRGPVQTCSPDRRHSFRAEEEVLTQKDIVDPEEHGVLGLRIQEKGIIDVEDFVIGQLNADGRLSGPWLQSDHTLKSVGEPWGRRGLTLEPGLVRSLAKMTTQQAAVESQAVQEHSPRLGSQEKKCRSAAGEPAGRGSGAPRVLLRHALAHDVVQEAVDTTKRTRTEHSGETMSRFASPDTLMECKLIKDSSDQAAVATCRNSNGQSLPNPERPAGFRITDPLLVGYTVYEGIYPGLQQLIRKPQSSTTISPVPRRASLGFSKVLSRRGHNKVISRLRLDPSIHHGRLDVVTLSSRNVSTRHKNLRERGLAEDPSLLASLIESCREDREDREYTAAARERKGTGTHSRHPRPTIYSITTQDRFEQHLITGE</sequence>
<evidence type="ECO:0000313" key="4">
    <source>
        <dbReference type="Proteomes" id="UP000011715"/>
    </source>
</evidence>
<reference evidence="2" key="2">
    <citation type="submission" date="2010-05" db="EMBL/GenBank/DDBJ databases">
        <title>The Genome Sequence of Magnaporthe poae strain ATCC 64411.</title>
        <authorList>
            <consortium name="The Broad Institute Genome Sequencing Platform"/>
            <consortium name="Broad Institute Genome Sequencing Center for Infectious Disease"/>
            <person name="Ma L.-J."/>
            <person name="Dead R."/>
            <person name="Young S."/>
            <person name="Zeng Q."/>
            <person name="Koehrsen M."/>
            <person name="Alvarado L."/>
            <person name="Berlin A."/>
            <person name="Chapman S.B."/>
            <person name="Chen Z."/>
            <person name="Freedman E."/>
            <person name="Gellesch M."/>
            <person name="Goldberg J."/>
            <person name="Griggs A."/>
            <person name="Gujja S."/>
            <person name="Heilman E.R."/>
            <person name="Heiman D."/>
            <person name="Hepburn T."/>
            <person name="Howarth C."/>
            <person name="Jen D."/>
            <person name="Larson L."/>
            <person name="Mehta T."/>
            <person name="Neiman D."/>
            <person name="Pearson M."/>
            <person name="Roberts A."/>
            <person name="Saif S."/>
            <person name="Shea T."/>
            <person name="Shenoy N."/>
            <person name="Sisk P."/>
            <person name="Stolte C."/>
            <person name="Sykes S."/>
            <person name="Walk T."/>
            <person name="White J."/>
            <person name="Yandava C."/>
            <person name="Haas B."/>
            <person name="Nusbaum C."/>
            <person name="Birren B."/>
        </authorList>
    </citation>
    <scope>NUCLEOTIDE SEQUENCE</scope>
    <source>
        <strain evidence="2">ATCC 64411</strain>
    </source>
</reference>
<feature type="region of interest" description="Disordered" evidence="1">
    <location>
        <begin position="156"/>
        <end position="188"/>
    </location>
</feature>
<keyword evidence="4" id="KW-1185">Reference proteome</keyword>
<dbReference type="AlphaFoldDB" id="A0A0C4ED18"/>
<feature type="compositionally biased region" description="Basic and acidic residues" evidence="1">
    <location>
        <begin position="165"/>
        <end position="176"/>
    </location>
</feature>
<dbReference type="EMBL" id="GL876975">
    <property type="protein sequence ID" value="KLU90759.1"/>
    <property type="molecule type" value="Genomic_DNA"/>
</dbReference>